<name>A0A9N8DA57_9STRA</name>
<dbReference type="EMBL" id="CAICTM010000052">
    <property type="protein sequence ID" value="CAB9499102.1"/>
    <property type="molecule type" value="Genomic_DNA"/>
</dbReference>
<gene>
    <name evidence="1" type="ORF">SEMRO_53_G031620.1</name>
</gene>
<comment type="caution">
    <text evidence="1">The sequence shown here is derived from an EMBL/GenBank/DDBJ whole genome shotgun (WGS) entry which is preliminary data.</text>
</comment>
<keyword evidence="2" id="KW-1185">Reference proteome</keyword>
<organism evidence="1 2">
    <name type="scientific">Seminavis robusta</name>
    <dbReference type="NCBI Taxonomy" id="568900"/>
    <lineage>
        <taxon>Eukaryota</taxon>
        <taxon>Sar</taxon>
        <taxon>Stramenopiles</taxon>
        <taxon>Ochrophyta</taxon>
        <taxon>Bacillariophyta</taxon>
        <taxon>Bacillariophyceae</taxon>
        <taxon>Bacillariophycidae</taxon>
        <taxon>Naviculales</taxon>
        <taxon>Naviculaceae</taxon>
        <taxon>Seminavis</taxon>
    </lineage>
</organism>
<accession>A0A9N8DA57</accession>
<proteinExistence type="predicted"/>
<evidence type="ECO:0000313" key="1">
    <source>
        <dbReference type="EMBL" id="CAB9499102.1"/>
    </source>
</evidence>
<evidence type="ECO:0000313" key="2">
    <source>
        <dbReference type="Proteomes" id="UP001153069"/>
    </source>
</evidence>
<sequence>MRFVSNCTLLASALSAAYRTYNDTQPISSLEHFLDDNGILLTMCMQFRGRIPWLECSRKDGNSKLSASWIQASKTRGFRVIGKPIDVGPPVGLVLKPSSTKVRCLYPVDAGTDGRDNNGCGPNSYDPRYGSKGYDHAGWFQRLLTRQELTYYKNQKFGKNRTWESIPCNQLYDNLTVPILGLLEERQQEQNTQTSHKNNQTRYQWKYKTLDEVVVDQWSYKLGHPVCNQSQPAPKPDFNETSIFDFLVYFDRYFWSGADDDWRQVVSLMEDTIDRHPFVSTWNELVLEVPPSFQDFVENTVQAVFCIQGRGLVPDQIAKFWARREAKKMNKPLLYVNEKSLGTDEAPRKEEETELFHCFDDDDDIEEESEDVMELMLEHAQESHSTPTRLRKSSA</sequence>
<dbReference type="Proteomes" id="UP001153069">
    <property type="component" value="Unassembled WGS sequence"/>
</dbReference>
<protein>
    <submittedName>
        <fullName evidence="1">Uncharacterized protein</fullName>
    </submittedName>
</protein>
<dbReference type="AlphaFoldDB" id="A0A9N8DA57"/>
<reference evidence="1" key="1">
    <citation type="submission" date="2020-06" db="EMBL/GenBank/DDBJ databases">
        <authorList>
            <consortium name="Plant Systems Biology data submission"/>
        </authorList>
    </citation>
    <scope>NUCLEOTIDE SEQUENCE</scope>
    <source>
        <strain evidence="1">D6</strain>
    </source>
</reference>